<dbReference type="InterPro" id="IPR028082">
    <property type="entry name" value="Peripla_BP_I"/>
</dbReference>
<feature type="region of interest" description="Disordered" evidence="20">
    <location>
        <begin position="903"/>
        <end position="948"/>
    </location>
</feature>
<feature type="domain" description="Ionotropic glutamate receptor C-terminal" evidence="21">
    <location>
        <begin position="414"/>
        <end position="982"/>
    </location>
</feature>
<keyword evidence="6 19" id="KW-0770">Synapse</keyword>
<dbReference type="Gene3D" id="1.10.287.70">
    <property type="match status" value="1"/>
</dbReference>
<dbReference type="GO" id="GO:0045211">
    <property type="term" value="C:postsynaptic membrane"/>
    <property type="evidence" value="ECO:0007669"/>
    <property type="project" value="UniProtKB-SubCell"/>
</dbReference>
<evidence type="ECO:0000256" key="9">
    <source>
        <dbReference type="ARBA" id="ARBA00023170"/>
    </source>
</evidence>
<evidence type="ECO:0000256" key="1">
    <source>
        <dbReference type="ARBA" id="ARBA00022448"/>
    </source>
</evidence>
<feature type="region of interest" description="Disordered" evidence="20">
    <location>
        <begin position="684"/>
        <end position="815"/>
    </location>
</feature>
<comment type="similarity">
    <text evidence="19">Belongs to the glutamate-gated ion channel (TC 1.A.10.1) family.</text>
</comment>
<dbReference type="PRINTS" id="PR00177">
    <property type="entry name" value="NMDARECEPTOR"/>
</dbReference>
<evidence type="ECO:0000256" key="5">
    <source>
        <dbReference type="ARBA" id="ARBA00022989"/>
    </source>
</evidence>
<evidence type="ECO:0000256" key="18">
    <source>
        <dbReference type="PIRSR" id="PIRSR601508-2"/>
    </source>
</evidence>
<evidence type="ECO:0000313" key="24">
    <source>
        <dbReference type="Proteomes" id="UP001333110"/>
    </source>
</evidence>
<evidence type="ECO:0000256" key="16">
    <source>
        <dbReference type="ARBA" id="ARBA00034107"/>
    </source>
</evidence>
<dbReference type="Proteomes" id="UP001333110">
    <property type="component" value="Unassembled WGS sequence"/>
</dbReference>
<keyword evidence="11 19" id="KW-0628">Postsynaptic cell membrane</keyword>
<evidence type="ECO:0000256" key="2">
    <source>
        <dbReference type="ARBA" id="ARBA00022475"/>
    </source>
</evidence>
<keyword evidence="3 19" id="KW-0812">Transmembrane</keyword>
<dbReference type="InterPro" id="IPR019594">
    <property type="entry name" value="Glu/Gly-bd"/>
</dbReference>
<evidence type="ECO:0000256" key="4">
    <source>
        <dbReference type="ARBA" id="ARBA00022729"/>
    </source>
</evidence>
<feature type="binding site" evidence="17">
    <location>
        <position position="496"/>
    </location>
    <ligand>
        <name>L-glutamate</name>
        <dbReference type="ChEBI" id="CHEBI:29985"/>
    </ligand>
</feature>
<organism evidence="23 24">
    <name type="scientific">Mycteria americana</name>
    <name type="common">Wood stork</name>
    <dbReference type="NCBI Taxonomy" id="33587"/>
    <lineage>
        <taxon>Eukaryota</taxon>
        <taxon>Metazoa</taxon>
        <taxon>Chordata</taxon>
        <taxon>Craniata</taxon>
        <taxon>Vertebrata</taxon>
        <taxon>Euteleostomi</taxon>
        <taxon>Archelosauria</taxon>
        <taxon>Archosauria</taxon>
        <taxon>Dinosauria</taxon>
        <taxon>Saurischia</taxon>
        <taxon>Theropoda</taxon>
        <taxon>Coelurosauria</taxon>
        <taxon>Aves</taxon>
        <taxon>Neognathae</taxon>
        <taxon>Neoaves</taxon>
        <taxon>Aequornithes</taxon>
        <taxon>Ciconiiformes</taxon>
        <taxon>Ciconiidae</taxon>
        <taxon>Mycteria</taxon>
    </lineage>
</organism>
<evidence type="ECO:0000259" key="22">
    <source>
        <dbReference type="SMART" id="SM00918"/>
    </source>
</evidence>
<comment type="subcellular location">
    <subcellularLocation>
        <location evidence="15 19">Postsynaptic cell membrane</location>
        <topology evidence="15 19">Multi-pass membrane protein</topology>
    </subcellularLocation>
    <subcellularLocation>
        <location evidence="16">Presynaptic cell membrane</location>
        <topology evidence="16">Multi-pass membrane protein</topology>
    </subcellularLocation>
</comment>
<keyword evidence="9 19" id="KW-0675">Receptor</keyword>
<feature type="region of interest" description="Disordered" evidence="20">
    <location>
        <begin position="1"/>
        <end position="25"/>
    </location>
</feature>
<dbReference type="FunFam" id="3.40.190.10:FF:000060">
    <property type="entry name" value="Glutamate receptor ionotropic, kainate 1"/>
    <property type="match status" value="1"/>
</dbReference>
<feature type="binding site" evidence="17">
    <location>
        <position position="856"/>
    </location>
    <ligand>
        <name>L-glutamate</name>
        <dbReference type="ChEBI" id="CHEBI:29985"/>
    </ligand>
</feature>
<dbReference type="EMBL" id="JAUNZN010000175">
    <property type="protein sequence ID" value="KAK4805191.1"/>
    <property type="molecule type" value="Genomic_DNA"/>
</dbReference>
<dbReference type="InterPro" id="IPR001320">
    <property type="entry name" value="Iontro_rcpt_C"/>
</dbReference>
<dbReference type="SMART" id="SM00079">
    <property type="entry name" value="PBPe"/>
    <property type="match status" value="1"/>
</dbReference>
<keyword evidence="12" id="KW-0966">Cell projection</keyword>
<feature type="compositionally biased region" description="Pro residues" evidence="20">
    <location>
        <begin position="802"/>
        <end position="813"/>
    </location>
</feature>
<evidence type="ECO:0000256" key="13">
    <source>
        <dbReference type="ARBA" id="ARBA00023286"/>
    </source>
</evidence>
<keyword evidence="5 19" id="KW-1133">Transmembrane helix</keyword>
<feature type="compositionally biased region" description="Gly residues" evidence="20">
    <location>
        <begin position="1"/>
        <end position="12"/>
    </location>
</feature>
<dbReference type="Gene3D" id="3.40.190.10">
    <property type="entry name" value="Periplasmic binding protein-like II"/>
    <property type="match status" value="2"/>
</dbReference>
<evidence type="ECO:0000256" key="12">
    <source>
        <dbReference type="ARBA" id="ARBA00023273"/>
    </source>
</evidence>
<keyword evidence="14 19" id="KW-0407">Ion channel</keyword>
<feature type="binding site" evidence="17">
    <location>
        <position position="669"/>
    </location>
    <ligand>
        <name>L-glutamate</name>
        <dbReference type="ChEBI" id="CHEBI:29985"/>
    </ligand>
</feature>
<keyword evidence="13 19" id="KW-1071">Ligand-gated ion channel</keyword>
<dbReference type="Pfam" id="PF00060">
    <property type="entry name" value="Lig_chan"/>
    <property type="match status" value="1"/>
</dbReference>
<evidence type="ECO:0000256" key="11">
    <source>
        <dbReference type="ARBA" id="ARBA00023257"/>
    </source>
</evidence>
<feature type="compositionally biased region" description="Gly residues" evidence="20">
    <location>
        <begin position="937"/>
        <end position="948"/>
    </location>
</feature>
<keyword evidence="24" id="KW-1185">Reference proteome</keyword>
<feature type="transmembrane region" description="Helical" evidence="19">
    <location>
        <begin position="955"/>
        <end position="979"/>
    </location>
</feature>
<dbReference type="Pfam" id="PF10613">
    <property type="entry name" value="Lig_chan-Glu_bd"/>
    <property type="match status" value="1"/>
</dbReference>
<evidence type="ECO:0000256" key="15">
    <source>
        <dbReference type="ARBA" id="ARBA00034104"/>
    </source>
</evidence>
<feature type="compositionally biased region" description="Low complexity" evidence="20">
    <location>
        <begin position="1020"/>
        <end position="1042"/>
    </location>
</feature>
<dbReference type="Pfam" id="PF01094">
    <property type="entry name" value="ANF_receptor"/>
    <property type="match status" value="1"/>
</dbReference>
<evidence type="ECO:0000256" key="6">
    <source>
        <dbReference type="ARBA" id="ARBA00023018"/>
    </source>
</evidence>
<feature type="compositionally biased region" description="Polar residues" evidence="20">
    <location>
        <begin position="787"/>
        <end position="799"/>
    </location>
</feature>
<evidence type="ECO:0000256" key="14">
    <source>
        <dbReference type="ARBA" id="ARBA00023303"/>
    </source>
</evidence>
<dbReference type="PANTHER" id="PTHR18966">
    <property type="entry name" value="IONOTROPIC GLUTAMATE RECEPTOR"/>
    <property type="match status" value="1"/>
</dbReference>
<evidence type="ECO:0000256" key="8">
    <source>
        <dbReference type="ARBA" id="ARBA00023136"/>
    </source>
</evidence>
<dbReference type="SMART" id="SM00918">
    <property type="entry name" value="Lig_chan-Glu_bd"/>
    <property type="match status" value="1"/>
</dbReference>
<feature type="binding site" evidence="17">
    <location>
        <position position="501"/>
    </location>
    <ligand>
        <name>L-glutamate</name>
        <dbReference type="ChEBI" id="CHEBI:29985"/>
    </ligand>
</feature>
<evidence type="ECO:0000256" key="20">
    <source>
        <dbReference type="SAM" id="MobiDB-lite"/>
    </source>
</evidence>
<keyword evidence="8 19" id="KW-0472">Membrane</keyword>
<feature type="compositionally biased region" description="Polar residues" evidence="20">
    <location>
        <begin position="730"/>
        <end position="763"/>
    </location>
</feature>
<dbReference type="InterPro" id="IPR001508">
    <property type="entry name" value="Iono_Glu_rcpt_met"/>
</dbReference>
<dbReference type="SUPFAM" id="SSF53822">
    <property type="entry name" value="Periplasmic binding protein-like I"/>
    <property type="match status" value="1"/>
</dbReference>
<dbReference type="GO" id="GO:0015276">
    <property type="term" value="F:ligand-gated monoatomic ion channel activity"/>
    <property type="evidence" value="ECO:0007669"/>
    <property type="project" value="InterPro"/>
</dbReference>
<evidence type="ECO:0000313" key="23">
    <source>
        <dbReference type="EMBL" id="KAK4805191.1"/>
    </source>
</evidence>
<dbReference type="SUPFAM" id="SSF53850">
    <property type="entry name" value="Periplasmic binding protein-like II"/>
    <property type="match status" value="1"/>
</dbReference>
<feature type="domain" description="Ionotropic glutamate receptor L-glutamate and glycine-binding" evidence="22">
    <location>
        <begin position="424"/>
        <end position="485"/>
    </location>
</feature>
<reference evidence="23 24" key="1">
    <citation type="journal article" date="2023" name="J. Hered.">
        <title>Chromosome-level genome of the wood stork (Mycteria americana) provides insight into avian chromosome evolution.</title>
        <authorList>
            <person name="Flamio R. Jr."/>
            <person name="Ramstad K.M."/>
        </authorList>
    </citation>
    <scope>NUCLEOTIDE SEQUENCE [LARGE SCALE GENOMIC DNA]</scope>
    <source>
        <strain evidence="23">JAX WOST 10</strain>
    </source>
</reference>
<comment type="function">
    <text evidence="19">Receptor for glutamate that functions as a ligand-gated ion channel in the central nervous system and plays an important role in excitatory synaptic transmission. L-glutamate acts as an excitatory neurotransmitter at many synapses in the central nervous system.</text>
</comment>
<feature type="compositionally biased region" description="Pro residues" evidence="20">
    <location>
        <begin position="1112"/>
        <end position="1129"/>
    </location>
</feature>
<dbReference type="InterPro" id="IPR001828">
    <property type="entry name" value="ANF_lig-bd_rcpt"/>
</dbReference>
<proteinExistence type="inferred from homology"/>
<feature type="binding site" evidence="17">
    <location>
        <position position="668"/>
    </location>
    <ligand>
        <name>L-glutamate</name>
        <dbReference type="ChEBI" id="CHEBI:29985"/>
    </ligand>
</feature>
<keyword evidence="7 19" id="KW-0406">Ion transport</keyword>
<evidence type="ECO:0000256" key="7">
    <source>
        <dbReference type="ARBA" id="ARBA00023065"/>
    </source>
</evidence>
<keyword evidence="4" id="KW-0732">Signal</keyword>
<feature type="site" description="Crucial to convey clamshell closure to channel opening" evidence="18">
    <location>
        <position position="647"/>
    </location>
</feature>
<dbReference type="FunFam" id="1.10.287.70:FF:000010">
    <property type="entry name" value="Putative glutamate receptor ionotropic kainate 1"/>
    <property type="match status" value="1"/>
</dbReference>
<dbReference type="GO" id="GO:0042734">
    <property type="term" value="C:presynaptic membrane"/>
    <property type="evidence" value="ECO:0007669"/>
    <property type="project" value="UniProtKB-SubCell"/>
</dbReference>
<evidence type="ECO:0000259" key="21">
    <source>
        <dbReference type="SMART" id="SM00079"/>
    </source>
</evidence>
<sequence length="1135" mass="123875">MGGTRGDTGGTGVWRHPHRAPRPPAAILDERSGCGRGERLALALAREHVNGILGTPARARLEVDIFELQRDSQYETTDTMCQILPKGVVSVLGPASSPAAASTVSHICGEKEIPHIKVGPEETPRLQYLRFAAVSLYPSNEDVSLALGHILRSFRYPAASLICAKAECLLRLEELVRQFLISRETLSVRMLDEAQDPTPLLKEIRDDKITTIIIDANASVSHLVLSKASELGMTSAFYKYILTTMDFPLLRLDALPEAPRSVLGFSMLNTSHPFYREFVRSLNISWRESCRPRPYPGPALSAALLFDAVHVVVGAVRELNRSQEIGGRPLACASPSIWPHGTSLMNYLRMVEYDGLTGRVEFNSKGQRTNYTLHVLEKGRDGHREVGVWYSNRTLAMNATTLAINASDSLANKTLIITTILENPYVMRVGGAGSPERYEGFCVDMLQELAGLLKFRFHIKLVEDGLYGAPEPNGSWTGMVGELINRKADLAVAAFTITAEREKVIDFSKPFMTLGISILYRVHMGRKPGYFSFLDPFSPAVWLFMLLAYLAVSCVLFLAARLSPYEWYNPHPCLRERHNLLENQYTLGNSLWFPVGGFMQQGSEIMPRALSTRCVSGVWWAFTLIIISSYTANLAAFLTVQRMEVPIESADDLADQTNIEYGTIHAGSTMTFFQLNPTWINPTQPKPIWVDPTQVNLNQPNPTQPNLDQPNPTWINPTQPNLNQPNPTQSESTQPNLGQPNPTQPGSTQPKPMQPGSTQSNPTWIYPTQPNPTQPNPTDHPFPTHPSAAQPNSAQANWTQPRQPPHARLPPPQNSRYQTYQRMWNYMQSKQPSVFVKSTEEGIARVLNSKYAFLLESTMNEYHRRHNCNLTQIGGCWTPRATASACRWARPFGTRSPWPSYSCRRTTGWRSSRENGGKGATAPRRRTTEPRASSQPSGGGGDGHPGTGGLGMENIGGIFVVLVCGLIVAIFVAVMEFVWSTRRSAETEEVGGSPGGGGGGHTRHKMGRGGGSRCAPRCCGSSGTPSPAASQPAPADAGDPRPGLGGSRGGGGGPSLREMRFSNGKLYSGTPPSEVGGTGTTTTTTTAGGGPPPCTHVRVCPECRRIQALRAAPPPPRGGPPPPAPPPEGGPRQQE</sequence>
<dbReference type="Gene3D" id="3.40.50.2300">
    <property type="match status" value="2"/>
</dbReference>
<feature type="transmembrane region" description="Helical" evidence="19">
    <location>
        <begin position="618"/>
        <end position="640"/>
    </location>
</feature>
<keyword evidence="2 19" id="KW-1003">Cell membrane</keyword>
<dbReference type="GO" id="GO:0038023">
    <property type="term" value="F:signaling receptor activity"/>
    <property type="evidence" value="ECO:0007669"/>
    <property type="project" value="InterPro"/>
</dbReference>
<evidence type="ECO:0000256" key="19">
    <source>
        <dbReference type="RuleBase" id="RU367118"/>
    </source>
</evidence>
<feature type="compositionally biased region" description="Gly residues" evidence="20">
    <location>
        <begin position="1043"/>
        <end position="1054"/>
    </location>
</feature>
<feature type="transmembrane region" description="Helical" evidence="19">
    <location>
        <begin position="540"/>
        <end position="560"/>
    </location>
</feature>
<evidence type="ECO:0000256" key="10">
    <source>
        <dbReference type="ARBA" id="ARBA00023180"/>
    </source>
</evidence>
<accession>A0AAN7N653</accession>
<feature type="compositionally biased region" description="Low complexity" evidence="20">
    <location>
        <begin position="692"/>
        <end position="729"/>
    </location>
</feature>
<dbReference type="InterPro" id="IPR015683">
    <property type="entry name" value="Ionotropic_Glu_rcpt"/>
</dbReference>
<feature type="region of interest" description="Disordered" evidence="20">
    <location>
        <begin position="983"/>
        <end position="1135"/>
    </location>
</feature>
<name>A0AAN7N653_MYCAM</name>
<evidence type="ECO:0000256" key="17">
    <source>
        <dbReference type="PIRSR" id="PIRSR601508-1"/>
    </source>
</evidence>
<evidence type="ECO:0000256" key="3">
    <source>
        <dbReference type="ARBA" id="ARBA00022692"/>
    </source>
</evidence>
<keyword evidence="1 19" id="KW-0813">Transport</keyword>
<gene>
    <name evidence="23" type="ORF">QYF61_014609</name>
</gene>
<feature type="compositionally biased region" description="Low complexity" evidence="20">
    <location>
        <begin position="1069"/>
        <end position="1086"/>
    </location>
</feature>
<comment type="caution">
    <text evidence="23">The sequence shown here is derived from an EMBL/GenBank/DDBJ whole genome shotgun (WGS) entry which is preliminary data.</text>
</comment>
<protein>
    <recommendedName>
        <fullName evidence="19">Glutamate receptor</fullName>
    </recommendedName>
</protein>
<dbReference type="AlphaFoldDB" id="A0AAN7N653"/>
<dbReference type="FunFam" id="3.40.190.10:FF:000072">
    <property type="entry name" value="glutamate receptor ionotropic, kainate 4"/>
    <property type="match status" value="1"/>
</dbReference>
<keyword evidence="10" id="KW-0325">Glycoprotein</keyword>
<feature type="compositionally biased region" description="Pro residues" evidence="20">
    <location>
        <begin position="769"/>
        <end position="784"/>
    </location>
</feature>